<dbReference type="PROSITE" id="PS50850">
    <property type="entry name" value="MFS"/>
    <property type="match status" value="1"/>
</dbReference>
<feature type="transmembrane region" description="Helical" evidence="3">
    <location>
        <begin position="219"/>
        <end position="240"/>
    </location>
</feature>
<proteinExistence type="inferred from homology"/>
<feature type="transmembrane region" description="Helical" evidence="3">
    <location>
        <begin position="246"/>
        <end position="264"/>
    </location>
</feature>
<feature type="transmembrane region" description="Helical" evidence="3">
    <location>
        <begin position="77"/>
        <end position="96"/>
    </location>
</feature>
<feature type="domain" description="Major facilitator superfamily (MFS) profile" evidence="4">
    <location>
        <begin position="1"/>
        <end position="339"/>
    </location>
</feature>
<dbReference type="InParanoid" id="A0A165EZX6"/>
<evidence type="ECO:0000256" key="2">
    <source>
        <dbReference type="ARBA" id="ARBA00006727"/>
    </source>
</evidence>
<evidence type="ECO:0000313" key="5">
    <source>
        <dbReference type="EMBL" id="KZT55895.1"/>
    </source>
</evidence>
<dbReference type="InterPro" id="IPR036259">
    <property type="entry name" value="MFS_trans_sf"/>
</dbReference>
<dbReference type="Gene3D" id="1.20.1250.20">
    <property type="entry name" value="MFS general substrate transporter like domains"/>
    <property type="match status" value="2"/>
</dbReference>
<dbReference type="Pfam" id="PF07690">
    <property type="entry name" value="MFS_1"/>
    <property type="match status" value="1"/>
</dbReference>
<organism evidence="5 6">
    <name type="scientific">Calocera cornea HHB12733</name>
    <dbReference type="NCBI Taxonomy" id="1353952"/>
    <lineage>
        <taxon>Eukaryota</taxon>
        <taxon>Fungi</taxon>
        <taxon>Dikarya</taxon>
        <taxon>Basidiomycota</taxon>
        <taxon>Agaricomycotina</taxon>
        <taxon>Dacrymycetes</taxon>
        <taxon>Dacrymycetales</taxon>
        <taxon>Dacrymycetaceae</taxon>
        <taxon>Calocera</taxon>
    </lineage>
</organism>
<dbReference type="EMBL" id="KV423987">
    <property type="protein sequence ID" value="KZT55895.1"/>
    <property type="molecule type" value="Genomic_DNA"/>
</dbReference>
<dbReference type="SUPFAM" id="SSF103473">
    <property type="entry name" value="MFS general substrate transporter"/>
    <property type="match status" value="1"/>
</dbReference>
<dbReference type="InterPro" id="IPR020846">
    <property type="entry name" value="MFS_dom"/>
</dbReference>
<dbReference type="AlphaFoldDB" id="A0A165EZX6"/>
<accession>A0A165EZX6</accession>
<feature type="transmembrane region" description="Helical" evidence="3">
    <location>
        <begin position="156"/>
        <end position="177"/>
    </location>
</feature>
<reference evidence="5 6" key="1">
    <citation type="journal article" date="2016" name="Mol. Biol. Evol.">
        <title>Comparative Genomics of Early-Diverging Mushroom-Forming Fungi Provides Insights into the Origins of Lignocellulose Decay Capabilities.</title>
        <authorList>
            <person name="Nagy L.G."/>
            <person name="Riley R."/>
            <person name="Tritt A."/>
            <person name="Adam C."/>
            <person name="Daum C."/>
            <person name="Floudas D."/>
            <person name="Sun H."/>
            <person name="Yadav J.S."/>
            <person name="Pangilinan J."/>
            <person name="Larsson K.H."/>
            <person name="Matsuura K."/>
            <person name="Barry K."/>
            <person name="Labutti K."/>
            <person name="Kuo R."/>
            <person name="Ohm R.A."/>
            <person name="Bhattacharya S.S."/>
            <person name="Shirouzu T."/>
            <person name="Yoshinaga Y."/>
            <person name="Martin F.M."/>
            <person name="Grigoriev I.V."/>
            <person name="Hibbett D.S."/>
        </authorList>
    </citation>
    <scope>NUCLEOTIDE SEQUENCE [LARGE SCALE GENOMIC DNA]</scope>
    <source>
        <strain evidence="5 6">HHB12733</strain>
    </source>
</reference>
<comment type="similarity">
    <text evidence="2">Belongs to the major facilitator superfamily. Monocarboxylate porter (TC 2.A.1.13) family.</text>
</comment>
<name>A0A165EZX6_9BASI</name>
<feature type="transmembrane region" description="Helical" evidence="3">
    <location>
        <begin position="108"/>
        <end position="128"/>
    </location>
</feature>
<keyword evidence="3" id="KW-1133">Transmembrane helix</keyword>
<gene>
    <name evidence="5" type="ORF">CALCODRAFT_454963</name>
</gene>
<dbReference type="PANTHER" id="PTHR11360:SF284">
    <property type="entry name" value="EG:103B4.3 PROTEIN-RELATED"/>
    <property type="match status" value="1"/>
</dbReference>
<feature type="transmembrane region" description="Helical" evidence="3">
    <location>
        <begin position="313"/>
        <end position="334"/>
    </location>
</feature>
<protein>
    <submittedName>
        <fullName evidence="5">MFS general substrate transporter</fullName>
    </submittedName>
</protein>
<evidence type="ECO:0000313" key="6">
    <source>
        <dbReference type="Proteomes" id="UP000076842"/>
    </source>
</evidence>
<dbReference type="InterPro" id="IPR011701">
    <property type="entry name" value="MFS"/>
</dbReference>
<evidence type="ECO:0000256" key="1">
    <source>
        <dbReference type="ARBA" id="ARBA00004141"/>
    </source>
</evidence>
<evidence type="ECO:0000256" key="3">
    <source>
        <dbReference type="SAM" id="Phobius"/>
    </source>
</evidence>
<feature type="transmembrane region" description="Helical" evidence="3">
    <location>
        <begin position="44"/>
        <end position="65"/>
    </location>
</feature>
<dbReference type="PANTHER" id="PTHR11360">
    <property type="entry name" value="MONOCARBOXYLATE TRANSPORTER"/>
    <property type="match status" value="1"/>
</dbReference>
<keyword evidence="6" id="KW-1185">Reference proteome</keyword>
<dbReference type="GO" id="GO:0022857">
    <property type="term" value="F:transmembrane transporter activity"/>
    <property type="evidence" value="ECO:0007669"/>
    <property type="project" value="InterPro"/>
</dbReference>
<keyword evidence="3" id="KW-0472">Membrane</keyword>
<evidence type="ECO:0000259" key="4">
    <source>
        <dbReference type="PROSITE" id="PS50850"/>
    </source>
</evidence>
<feature type="transmembrane region" description="Helical" evidence="3">
    <location>
        <begin position="189"/>
        <end position="207"/>
    </location>
</feature>
<dbReference type="Proteomes" id="UP000076842">
    <property type="component" value="Unassembled WGS sequence"/>
</dbReference>
<dbReference type="InterPro" id="IPR050327">
    <property type="entry name" value="Proton-linked_MCT"/>
</dbReference>
<dbReference type="OrthoDB" id="2213137at2759"/>
<sequence length="346" mass="37514">MTPTAFVVGKLADRYGYRQFIIAGCVTAFTAMLTAAFSTELWQFFMTQGILQGLCIGLILPVAMAFPSQWFRKKRGLATGIVIAGSSFGGGAGSLIAQQMLGRIGLRYTLIFFAFYHLFLMTCAVFMLKNRPHPLSACYTKTKIVWFDTALFRKPIFWSVALAVFFTVFGYLPPYFYIQLYTMDKLPNLSPSLYVVPAAVMNFSAAAGRTAIGSLADRIGVVNAFFGAVLFSGLMQLLLWNFANSFATIIVFSILVGFSGAAFLSMTSVIGGKLFGVKNLATLSGILMMFNMPGNAAGSPLVGAIFSGSGGNWHAAISFSGLSAVIGAFIILYARFKKEPRIFAIY</sequence>
<comment type="subcellular location">
    <subcellularLocation>
        <location evidence="1">Membrane</location>
        <topology evidence="1">Multi-pass membrane protein</topology>
    </subcellularLocation>
</comment>
<keyword evidence="3" id="KW-0812">Transmembrane</keyword>
<feature type="transmembrane region" description="Helical" evidence="3">
    <location>
        <begin position="20"/>
        <end position="38"/>
    </location>
</feature>
<dbReference type="GO" id="GO:0016020">
    <property type="term" value="C:membrane"/>
    <property type="evidence" value="ECO:0007669"/>
    <property type="project" value="UniProtKB-SubCell"/>
</dbReference>